<comment type="caution">
    <text evidence="2">The sequence shown here is derived from an EMBL/GenBank/DDBJ whole genome shotgun (WGS) entry which is preliminary data.</text>
</comment>
<accession>A0A8X7QL11</accession>
<keyword evidence="1" id="KW-0472">Membrane</keyword>
<dbReference type="AlphaFoldDB" id="A0A8X7QL11"/>
<dbReference type="Proteomes" id="UP000886595">
    <property type="component" value="Unassembled WGS sequence"/>
</dbReference>
<evidence type="ECO:0000313" key="3">
    <source>
        <dbReference type="Proteomes" id="UP000886595"/>
    </source>
</evidence>
<reference evidence="2 3" key="1">
    <citation type="submission" date="2020-02" db="EMBL/GenBank/DDBJ databases">
        <authorList>
            <person name="Ma Q."/>
            <person name="Huang Y."/>
            <person name="Song X."/>
            <person name="Pei D."/>
        </authorList>
    </citation>
    <scope>NUCLEOTIDE SEQUENCE [LARGE SCALE GENOMIC DNA]</scope>
    <source>
        <strain evidence="2">Sxm20200214</strain>
        <tissue evidence="2">Leaf</tissue>
    </source>
</reference>
<keyword evidence="3" id="KW-1185">Reference proteome</keyword>
<gene>
    <name evidence="2" type="ORF">Bca52824_065902</name>
</gene>
<dbReference type="EMBL" id="JAAMPC010000013">
    <property type="protein sequence ID" value="KAG2271347.1"/>
    <property type="molecule type" value="Genomic_DNA"/>
</dbReference>
<proteinExistence type="predicted"/>
<organism evidence="2 3">
    <name type="scientific">Brassica carinata</name>
    <name type="common">Ethiopian mustard</name>
    <name type="synonym">Abyssinian cabbage</name>
    <dbReference type="NCBI Taxonomy" id="52824"/>
    <lineage>
        <taxon>Eukaryota</taxon>
        <taxon>Viridiplantae</taxon>
        <taxon>Streptophyta</taxon>
        <taxon>Embryophyta</taxon>
        <taxon>Tracheophyta</taxon>
        <taxon>Spermatophyta</taxon>
        <taxon>Magnoliopsida</taxon>
        <taxon>eudicotyledons</taxon>
        <taxon>Gunneridae</taxon>
        <taxon>Pentapetalae</taxon>
        <taxon>rosids</taxon>
        <taxon>malvids</taxon>
        <taxon>Brassicales</taxon>
        <taxon>Brassicaceae</taxon>
        <taxon>Brassiceae</taxon>
        <taxon>Brassica</taxon>
    </lineage>
</organism>
<name>A0A8X7QL11_BRACI</name>
<evidence type="ECO:0000256" key="1">
    <source>
        <dbReference type="SAM" id="Phobius"/>
    </source>
</evidence>
<keyword evidence="1" id="KW-1133">Transmembrane helix</keyword>
<feature type="transmembrane region" description="Helical" evidence="1">
    <location>
        <begin position="19"/>
        <end position="37"/>
    </location>
</feature>
<keyword evidence="1" id="KW-0812">Transmembrane</keyword>
<protein>
    <submittedName>
        <fullName evidence="2">Uncharacterized protein</fullName>
    </submittedName>
</protein>
<evidence type="ECO:0000313" key="2">
    <source>
        <dbReference type="EMBL" id="KAG2271347.1"/>
    </source>
</evidence>
<sequence>MPHLDVCGKSCLKLKMKTWLYQMFFVCLNSLVFLSGSGCHKLSLACRWALVCGHKLLRGDARHAEMLEDTGSFLQYPWGERHSPALA</sequence>